<comment type="caution">
    <text evidence="3">The sequence shown here is derived from an EMBL/GenBank/DDBJ whole genome shotgun (WGS) entry which is preliminary data.</text>
</comment>
<protein>
    <submittedName>
        <fullName evidence="3">NAD-dependent epimerase/dehydratase family protein</fullName>
    </submittedName>
</protein>
<dbReference type="PANTHER" id="PTHR43000">
    <property type="entry name" value="DTDP-D-GLUCOSE 4,6-DEHYDRATASE-RELATED"/>
    <property type="match status" value="1"/>
</dbReference>
<reference evidence="3 4" key="1">
    <citation type="submission" date="2024-03" db="EMBL/GenBank/DDBJ databases">
        <title>Bacilli Hybrid Assemblies.</title>
        <authorList>
            <person name="Kovac J."/>
        </authorList>
    </citation>
    <scope>NUCLEOTIDE SEQUENCE [LARGE SCALE GENOMIC DNA]</scope>
    <source>
        <strain evidence="3 4">FSL R7-0666</strain>
    </source>
</reference>
<feature type="domain" description="NAD-dependent epimerase/dehydratase" evidence="2">
    <location>
        <begin position="4"/>
        <end position="217"/>
    </location>
</feature>
<name>A0ABU9VGD6_9BACI</name>
<evidence type="ECO:0000256" key="1">
    <source>
        <dbReference type="ARBA" id="ARBA00007637"/>
    </source>
</evidence>
<evidence type="ECO:0000259" key="2">
    <source>
        <dbReference type="Pfam" id="PF01370"/>
    </source>
</evidence>
<evidence type="ECO:0000313" key="4">
    <source>
        <dbReference type="Proteomes" id="UP001418796"/>
    </source>
</evidence>
<dbReference type="Pfam" id="PF01370">
    <property type="entry name" value="Epimerase"/>
    <property type="match status" value="1"/>
</dbReference>
<accession>A0ABU9VGD6</accession>
<dbReference type="EMBL" id="JBCITK010000001">
    <property type="protein sequence ID" value="MEN0642965.1"/>
    <property type="molecule type" value="Genomic_DNA"/>
</dbReference>
<keyword evidence="4" id="KW-1185">Reference proteome</keyword>
<sequence>MKKILVMGGTEFISKAVVISLIKRGYCVDFVTRGLKRVDFDGYHQHFITDRKDKEALKNLLKNELYDYIFDVSAYTKEDVENLIEAVDRTHLKRYIFISSGAVYLSSNTYLKESDDRGFNENWKNYGYDKKLAEDYLLELYNKIGFPCVIFRPSYVYGEGNNLKRESFLFDRAEHSYPIVIPVSGATSVQFIHIQDLVKVLLATMNNLQLDGEAFNLTHPEIIEWPTLIKTIRQIVKKEFDLKGISQEKMDQLNISLASFFPFRDLTYLLDSHKLAAYRLPLPSITLKEGLTKTYEWYLAHNLLSDIIRSEEYEKVVAASKTIDDK</sequence>
<dbReference type="InterPro" id="IPR036291">
    <property type="entry name" value="NAD(P)-bd_dom_sf"/>
</dbReference>
<gene>
    <name evidence="3" type="ORF">MKY91_07385</name>
</gene>
<comment type="similarity">
    <text evidence="1">Belongs to the NAD(P)-dependent epimerase/dehydratase family.</text>
</comment>
<dbReference type="RefSeq" id="WP_343129981.1">
    <property type="nucleotide sequence ID" value="NZ_JBCITK010000001.1"/>
</dbReference>
<dbReference type="Proteomes" id="UP001418796">
    <property type="component" value="Unassembled WGS sequence"/>
</dbReference>
<organism evidence="3 4">
    <name type="scientific">Alkalicoccobacillus gibsonii</name>
    <dbReference type="NCBI Taxonomy" id="79881"/>
    <lineage>
        <taxon>Bacteria</taxon>
        <taxon>Bacillati</taxon>
        <taxon>Bacillota</taxon>
        <taxon>Bacilli</taxon>
        <taxon>Bacillales</taxon>
        <taxon>Bacillaceae</taxon>
        <taxon>Alkalicoccobacillus</taxon>
    </lineage>
</organism>
<dbReference type="InterPro" id="IPR001509">
    <property type="entry name" value="Epimerase_deHydtase"/>
</dbReference>
<proteinExistence type="inferred from homology"/>
<dbReference type="SUPFAM" id="SSF51735">
    <property type="entry name" value="NAD(P)-binding Rossmann-fold domains"/>
    <property type="match status" value="1"/>
</dbReference>
<evidence type="ECO:0000313" key="3">
    <source>
        <dbReference type="EMBL" id="MEN0642965.1"/>
    </source>
</evidence>
<dbReference type="Gene3D" id="3.40.50.720">
    <property type="entry name" value="NAD(P)-binding Rossmann-like Domain"/>
    <property type="match status" value="1"/>
</dbReference>